<protein>
    <submittedName>
        <fullName evidence="1">Uncharacterized protein</fullName>
    </submittedName>
</protein>
<organism evidence="1 2">
    <name type="scientific">Ascochyta lentis</name>
    <dbReference type="NCBI Taxonomy" id="205686"/>
    <lineage>
        <taxon>Eukaryota</taxon>
        <taxon>Fungi</taxon>
        <taxon>Dikarya</taxon>
        <taxon>Ascomycota</taxon>
        <taxon>Pezizomycotina</taxon>
        <taxon>Dothideomycetes</taxon>
        <taxon>Pleosporomycetidae</taxon>
        <taxon>Pleosporales</taxon>
        <taxon>Pleosporineae</taxon>
        <taxon>Didymellaceae</taxon>
        <taxon>Ascochyta</taxon>
    </lineage>
</organism>
<dbReference type="Proteomes" id="UP000651452">
    <property type="component" value="Unassembled WGS sequence"/>
</dbReference>
<comment type="caution">
    <text evidence="1">The sequence shown here is derived from an EMBL/GenBank/DDBJ whole genome shotgun (WGS) entry which is preliminary data.</text>
</comment>
<name>A0A8H7ISH0_9PLEO</name>
<dbReference type="EMBL" id="RZGK01000024">
    <property type="protein sequence ID" value="KAF9690454.1"/>
    <property type="molecule type" value="Genomic_DNA"/>
</dbReference>
<proteinExistence type="predicted"/>
<reference evidence="1" key="2">
    <citation type="submission" date="2020-09" db="EMBL/GenBank/DDBJ databases">
        <title>Reference genome assembly for Australian Ascochyta lentis isolate Al4.</title>
        <authorList>
            <person name="Lee R.C."/>
            <person name="Farfan-Caceres L.M."/>
            <person name="Debler J.W."/>
            <person name="Williams A.H."/>
            <person name="Henares B.M."/>
        </authorList>
    </citation>
    <scope>NUCLEOTIDE SEQUENCE</scope>
    <source>
        <strain evidence="1">Al4</strain>
    </source>
</reference>
<accession>A0A8H7ISH0</accession>
<evidence type="ECO:0000313" key="1">
    <source>
        <dbReference type="EMBL" id="KAF9690454.1"/>
    </source>
</evidence>
<dbReference type="AlphaFoldDB" id="A0A8H7ISH0"/>
<keyword evidence="2" id="KW-1185">Reference proteome</keyword>
<reference evidence="1" key="1">
    <citation type="submission" date="2018-12" db="EMBL/GenBank/DDBJ databases">
        <authorList>
            <person name="Syme R.A."/>
            <person name="Farfan-Caceres L."/>
            <person name="Lichtenzveig J."/>
        </authorList>
    </citation>
    <scope>NUCLEOTIDE SEQUENCE</scope>
    <source>
        <strain evidence="1">Al4</strain>
    </source>
</reference>
<sequence>MSQLVTAADSNTDNTAEMVIDHASDEVDGEANGMCTHHHNCHFLSNIRAPNAAHEGQRMLETSSTNGNITVTITTLRGETLQSSFHQQLLNLIDQYYHIRRDSVTSVVDEDVVTLVPDMQTIEDEDGVFYPIQLDIPRQSSQVSPMGVPTATSNTTDSPELITRVCNAVHGDLDTSLPGAVTGSPAHGVERAIAVGRKKVMRQLERRNTL</sequence>
<gene>
    <name evidence="1" type="ORF">EKO04_011577</name>
</gene>
<evidence type="ECO:0000313" key="2">
    <source>
        <dbReference type="Proteomes" id="UP000651452"/>
    </source>
</evidence>